<dbReference type="PROSITE" id="PS51257">
    <property type="entry name" value="PROKAR_LIPOPROTEIN"/>
    <property type="match status" value="1"/>
</dbReference>
<organism evidence="2 3">
    <name type="scientific">Litoribrevibacter euphylliae</name>
    <dbReference type="NCBI Taxonomy" id="1834034"/>
    <lineage>
        <taxon>Bacteria</taxon>
        <taxon>Pseudomonadati</taxon>
        <taxon>Pseudomonadota</taxon>
        <taxon>Gammaproteobacteria</taxon>
        <taxon>Oceanospirillales</taxon>
        <taxon>Oceanospirillaceae</taxon>
        <taxon>Litoribrevibacter</taxon>
    </lineage>
</organism>
<feature type="region of interest" description="Disordered" evidence="1">
    <location>
        <begin position="100"/>
        <end position="121"/>
    </location>
</feature>
<name>A0ABV7HA58_9GAMM</name>
<gene>
    <name evidence="2" type="ORF">ACFOEK_07205</name>
</gene>
<reference evidence="3" key="1">
    <citation type="journal article" date="2019" name="Int. J. Syst. Evol. Microbiol.">
        <title>The Global Catalogue of Microorganisms (GCM) 10K type strain sequencing project: providing services to taxonomists for standard genome sequencing and annotation.</title>
        <authorList>
            <consortium name="The Broad Institute Genomics Platform"/>
            <consortium name="The Broad Institute Genome Sequencing Center for Infectious Disease"/>
            <person name="Wu L."/>
            <person name="Ma J."/>
        </authorList>
    </citation>
    <scope>NUCLEOTIDE SEQUENCE [LARGE SCALE GENOMIC DNA]</scope>
    <source>
        <strain evidence="3">KCTC 52438</strain>
    </source>
</reference>
<sequence>MKLNMLLMAATIGLAGCEMHHVHHFNKNELAGCDCNATSMQMSGGQYLPLSDSENVKILPPIYQPISPYAHNAVQAPMYSQPPAPKVEMPEYYRLTPVDPSKMPQGNQSQGTPQGSMPMTQPMGYSPYYQQPMQPVQQPVMPIQMSSNSSKNSDSNIKTYLFQPAGGVVYQY</sequence>
<dbReference type="RefSeq" id="WP_386718294.1">
    <property type="nucleotide sequence ID" value="NZ_JBHRSZ010000002.1"/>
</dbReference>
<accession>A0ABV7HA58</accession>
<keyword evidence="3" id="KW-1185">Reference proteome</keyword>
<protein>
    <submittedName>
        <fullName evidence="2">Uncharacterized protein</fullName>
    </submittedName>
</protein>
<evidence type="ECO:0000256" key="1">
    <source>
        <dbReference type="SAM" id="MobiDB-lite"/>
    </source>
</evidence>
<evidence type="ECO:0000313" key="2">
    <source>
        <dbReference type="EMBL" id="MFC3150809.1"/>
    </source>
</evidence>
<dbReference type="Proteomes" id="UP001595476">
    <property type="component" value="Unassembled WGS sequence"/>
</dbReference>
<comment type="caution">
    <text evidence="2">The sequence shown here is derived from an EMBL/GenBank/DDBJ whole genome shotgun (WGS) entry which is preliminary data.</text>
</comment>
<feature type="compositionally biased region" description="Polar residues" evidence="1">
    <location>
        <begin position="104"/>
        <end position="119"/>
    </location>
</feature>
<evidence type="ECO:0000313" key="3">
    <source>
        <dbReference type="Proteomes" id="UP001595476"/>
    </source>
</evidence>
<proteinExistence type="predicted"/>
<dbReference type="EMBL" id="JBHRSZ010000002">
    <property type="protein sequence ID" value="MFC3150809.1"/>
    <property type="molecule type" value="Genomic_DNA"/>
</dbReference>